<organism evidence="1">
    <name type="scientific">marine sediment metagenome</name>
    <dbReference type="NCBI Taxonomy" id="412755"/>
    <lineage>
        <taxon>unclassified sequences</taxon>
        <taxon>metagenomes</taxon>
        <taxon>ecological metagenomes</taxon>
    </lineage>
</organism>
<protein>
    <submittedName>
        <fullName evidence="1">Uncharacterized protein</fullName>
    </submittedName>
</protein>
<sequence length="68" mass="7899">MKPTYFIESAEPISPWDYEQDDKYFTTAKEAVEEAIKYHGPLWQVVKREVVFTSADKEAVADIWGDEV</sequence>
<name>A0A0F9FWQ8_9ZZZZ</name>
<dbReference type="EMBL" id="LAZR01030780">
    <property type="protein sequence ID" value="KKL55612.1"/>
    <property type="molecule type" value="Genomic_DNA"/>
</dbReference>
<gene>
    <name evidence="1" type="ORF">LCGC14_2253700</name>
</gene>
<feature type="non-terminal residue" evidence="1">
    <location>
        <position position="68"/>
    </location>
</feature>
<comment type="caution">
    <text evidence="1">The sequence shown here is derived from an EMBL/GenBank/DDBJ whole genome shotgun (WGS) entry which is preliminary data.</text>
</comment>
<evidence type="ECO:0000313" key="1">
    <source>
        <dbReference type="EMBL" id="KKL55612.1"/>
    </source>
</evidence>
<dbReference type="AlphaFoldDB" id="A0A0F9FWQ8"/>
<accession>A0A0F9FWQ8</accession>
<proteinExistence type="predicted"/>
<reference evidence="1" key="1">
    <citation type="journal article" date="2015" name="Nature">
        <title>Complex archaea that bridge the gap between prokaryotes and eukaryotes.</title>
        <authorList>
            <person name="Spang A."/>
            <person name="Saw J.H."/>
            <person name="Jorgensen S.L."/>
            <person name="Zaremba-Niedzwiedzka K."/>
            <person name="Martijn J."/>
            <person name="Lind A.E."/>
            <person name="van Eijk R."/>
            <person name="Schleper C."/>
            <person name="Guy L."/>
            <person name="Ettema T.J."/>
        </authorList>
    </citation>
    <scope>NUCLEOTIDE SEQUENCE</scope>
</reference>